<evidence type="ECO:0000256" key="5">
    <source>
        <dbReference type="ARBA" id="ARBA00022753"/>
    </source>
</evidence>
<feature type="transmembrane region" description="Helical" evidence="11">
    <location>
        <begin position="33"/>
        <end position="52"/>
    </location>
</feature>
<keyword evidence="9 11" id="KW-0472">Membrane</keyword>
<evidence type="ECO:0000256" key="11">
    <source>
        <dbReference type="SAM" id="Phobius"/>
    </source>
</evidence>
<evidence type="ECO:0000313" key="13">
    <source>
        <dbReference type="EMBL" id="MDN4175187.1"/>
    </source>
</evidence>
<evidence type="ECO:0000256" key="9">
    <source>
        <dbReference type="ARBA" id="ARBA00023136"/>
    </source>
</evidence>
<evidence type="ECO:0000256" key="1">
    <source>
        <dbReference type="ARBA" id="ARBA00004146"/>
    </source>
</evidence>
<dbReference type="Pfam" id="PF01545">
    <property type="entry name" value="Cation_efflux"/>
    <property type="match status" value="1"/>
</dbReference>
<comment type="subcellular location">
    <subcellularLocation>
        <location evidence="2">Cytoplasmic vesicle</location>
        <location evidence="2">Secretory vesicle</location>
        <location evidence="2">Synaptic vesicle membrane</location>
        <topology evidence="2">Multi-pass membrane protein</topology>
    </subcellularLocation>
    <subcellularLocation>
        <location evidence="1">Early endosome membrane</location>
    </subcellularLocation>
</comment>
<evidence type="ECO:0000256" key="7">
    <source>
        <dbReference type="ARBA" id="ARBA00022989"/>
    </source>
</evidence>
<comment type="similarity">
    <text evidence="3">Belongs to the TMEM163 family.</text>
</comment>
<feature type="domain" description="Cation efflux protein transmembrane" evidence="12">
    <location>
        <begin position="5"/>
        <end position="113"/>
    </location>
</feature>
<keyword evidence="4 11" id="KW-0812">Transmembrane</keyword>
<dbReference type="InterPro" id="IPR026765">
    <property type="entry name" value="Tmem163"/>
</dbReference>
<keyword evidence="5" id="KW-0967">Endosome</keyword>
<keyword evidence="10" id="KW-0968">Cytoplasmic vesicle</keyword>
<evidence type="ECO:0000313" key="14">
    <source>
        <dbReference type="Proteomes" id="UP001168620"/>
    </source>
</evidence>
<dbReference type="SUPFAM" id="SSF161111">
    <property type="entry name" value="Cation efflux protein transmembrane domain-like"/>
    <property type="match status" value="1"/>
</dbReference>
<dbReference type="Proteomes" id="UP001168620">
    <property type="component" value="Unassembled WGS sequence"/>
</dbReference>
<accession>A0ABT8FLC9</accession>
<dbReference type="RefSeq" id="WP_300954364.1">
    <property type="nucleotide sequence ID" value="NZ_JAUHJQ010000011.1"/>
</dbReference>
<name>A0ABT8FLC9_9ACTN</name>
<dbReference type="InterPro" id="IPR027469">
    <property type="entry name" value="Cation_efflux_TMD_sf"/>
</dbReference>
<keyword evidence="6" id="KW-0862">Zinc</keyword>
<keyword evidence="8" id="KW-0770">Synapse</keyword>
<keyword evidence="7 11" id="KW-1133">Transmembrane helix</keyword>
<dbReference type="Gene3D" id="1.20.1510.10">
    <property type="entry name" value="Cation efflux protein transmembrane domain"/>
    <property type="match status" value="1"/>
</dbReference>
<evidence type="ECO:0000256" key="4">
    <source>
        <dbReference type="ARBA" id="ARBA00022692"/>
    </source>
</evidence>
<evidence type="ECO:0000256" key="8">
    <source>
        <dbReference type="ARBA" id="ARBA00023018"/>
    </source>
</evidence>
<dbReference type="PANTHER" id="PTHR31937:SF2">
    <property type="entry name" value="TRANSMEMBRANE PROTEIN 163"/>
    <property type="match status" value="1"/>
</dbReference>
<dbReference type="EMBL" id="JAUHJQ010000011">
    <property type="protein sequence ID" value="MDN4175187.1"/>
    <property type="molecule type" value="Genomic_DNA"/>
</dbReference>
<dbReference type="PANTHER" id="PTHR31937">
    <property type="entry name" value="TRANSMEMBRANE PROTEIN 163"/>
    <property type="match status" value="1"/>
</dbReference>
<comment type="caution">
    <text evidence="13">The sequence shown here is derived from an EMBL/GenBank/DDBJ whole genome shotgun (WGS) entry which is preliminary data.</text>
</comment>
<reference evidence="13" key="1">
    <citation type="submission" date="2023-06" db="EMBL/GenBank/DDBJ databases">
        <title>Draft genome sequence of Nocardioides sp. SOB77.</title>
        <authorList>
            <person name="Zhang G."/>
        </authorList>
    </citation>
    <scope>NUCLEOTIDE SEQUENCE</scope>
    <source>
        <strain evidence="13">SOB77</strain>
    </source>
</reference>
<dbReference type="InterPro" id="IPR058533">
    <property type="entry name" value="Cation_efflux_TM"/>
</dbReference>
<organism evidence="13 14">
    <name type="scientific">Nocardioides oceani</name>
    <dbReference type="NCBI Taxonomy" id="3058369"/>
    <lineage>
        <taxon>Bacteria</taxon>
        <taxon>Bacillati</taxon>
        <taxon>Actinomycetota</taxon>
        <taxon>Actinomycetes</taxon>
        <taxon>Propionibacteriales</taxon>
        <taxon>Nocardioidaceae</taxon>
        <taxon>Nocardioides</taxon>
    </lineage>
</organism>
<gene>
    <name evidence="13" type="ORF">QWY28_19640</name>
</gene>
<evidence type="ECO:0000256" key="3">
    <source>
        <dbReference type="ARBA" id="ARBA00008731"/>
    </source>
</evidence>
<sequence>MKAIAATFFILAAYVTFEALRDLITADKAGESLIGIILNVVALTVMVPVAFAQGRTGRDLGNPVLVAQSKETWLSNYLSITVLAGLALNSTVGWWWADPIAALAIATVALREGTEAWAEASEARERTRSGDDLPA</sequence>
<evidence type="ECO:0000259" key="12">
    <source>
        <dbReference type="Pfam" id="PF01545"/>
    </source>
</evidence>
<evidence type="ECO:0000256" key="6">
    <source>
        <dbReference type="ARBA" id="ARBA00022833"/>
    </source>
</evidence>
<keyword evidence="14" id="KW-1185">Reference proteome</keyword>
<evidence type="ECO:0000256" key="2">
    <source>
        <dbReference type="ARBA" id="ARBA00004644"/>
    </source>
</evidence>
<protein>
    <submittedName>
        <fullName evidence="13">Cation transporter</fullName>
    </submittedName>
</protein>
<feature type="transmembrane region" description="Helical" evidence="11">
    <location>
        <begin position="73"/>
        <end position="97"/>
    </location>
</feature>
<proteinExistence type="inferred from homology"/>
<evidence type="ECO:0000256" key="10">
    <source>
        <dbReference type="ARBA" id="ARBA00023329"/>
    </source>
</evidence>